<reference evidence="9" key="2">
    <citation type="journal article" date="2021" name="PeerJ">
        <title>Extensive microbial diversity within the chicken gut microbiome revealed by metagenomics and culture.</title>
        <authorList>
            <person name="Gilroy R."/>
            <person name="Ravi A."/>
            <person name="Getino M."/>
            <person name="Pursley I."/>
            <person name="Horton D.L."/>
            <person name="Alikhan N.F."/>
            <person name="Baker D."/>
            <person name="Gharbi K."/>
            <person name="Hall N."/>
            <person name="Watson M."/>
            <person name="Adriaenssens E.M."/>
            <person name="Foster-Nyarko E."/>
            <person name="Jarju S."/>
            <person name="Secka A."/>
            <person name="Antonio M."/>
            <person name="Oren A."/>
            <person name="Chaudhuri R.R."/>
            <person name="La Ragione R."/>
            <person name="Hildebrand F."/>
            <person name="Pallen M.J."/>
        </authorList>
    </citation>
    <scope>NUCLEOTIDE SEQUENCE</scope>
    <source>
        <strain evidence="9">1370</strain>
    </source>
</reference>
<dbReference type="PROSITE" id="PS50075">
    <property type="entry name" value="CARRIER"/>
    <property type="match status" value="1"/>
</dbReference>
<reference evidence="9" key="1">
    <citation type="submission" date="2020-10" db="EMBL/GenBank/DDBJ databases">
        <authorList>
            <person name="Gilroy R."/>
        </authorList>
    </citation>
    <scope>NUCLEOTIDE SEQUENCE</scope>
    <source>
        <strain evidence="9">1370</strain>
    </source>
</reference>
<dbReference type="InterPro" id="IPR003231">
    <property type="entry name" value="ACP"/>
</dbReference>
<dbReference type="PROSITE" id="PS00012">
    <property type="entry name" value="PHOSPHOPANTETHEINE"/>
    <property type="match status" value="1"/>
</dbReference>
<name>A0A9D1NSE5_9FIRM</name>
<dbReference type="Gene3D" id="1.10.1200.10">
    <property type="entry name" value="ACP-like"/>
    <property type="match status" value="1"/>
</dbReference>
<dbReference type="GO" id="GO:0000035">
    <property type="term" value="F:acyl binding"/>
    <property type="evidence" value="ECO:0007669"/>
    <property type="project" value="TreeGrafter"/>
</dbReference>
<dbReference type="GO" id="GO:0005829">
    <property type="term" value="C:cytosol"/>
    <property type="evidence" value="ECO:0007669"/>
    <property type="project" value="TreeGrafter"/>
</dbReference>
<comment type="subcellular location">
    <subcellularLocation>
        <location evidence="7">Cytoplasm</location>
    </subcellularLocation>
</comment>
<dbReference type="SUPFAM" id="SSF47336">
    <property type="entry name" value="ACP-like"/>
    <property type="match status" value="1"/>
</dbReference>
<evidence type="ECO:0000313" key="9">
    <source>
        <dbReference type="EMBL" id="HIV11244.1"/>
    </source>
</evidence>
<evidence type="ECO:0000256" key="3">
    <source>
        <dbReference type="ARBA" id="ARBA00022553"/>
    </source>
</evidence>
<evidence type="ECO:0000256" key="1">
    <source>
        <dbReference type="ARBA" id="ARBA00022450"/>
    </source>
</evidence>
<comment type="pathway">
    <text evidence="7">Lipid metabolism; fatty acid biosynthesis.</text>
</comment>
<dbReference type="InterPro" id="IPR009081">
    <property type="entry name" value="PP-bd_ACP"/>
</dbReference>
<feature type="modified residue" description="O-(pantetheine 4'-phosphoryl)serine" evidence="7">
    <location>
        <position position="35"/>
    </location>
</feature>
<dbReference type="HAMAP" id="MF_01217">
    <property type="entry name" value="Acyl_carrier"/>
    <property type="match status" value="1"/>
</dbReference>
<keyword evidence="4 7" id="KW-0276">Fatty acid metabolism</keyword>
<proteinExistence type="inferred from homology"/>
<evidence type="ECO:0000313" key="10">
    <source>
        <dbReference type="Proteomes" id="UP000823960"/>
    </source>
</evidence>
<evidence type="ECO:0000256" key="5">
    <source>
        <dbReference type="ARBA" id="ARBA00023098"/>
    </source>
</evidence>
<dbReference type="InterPro" id="IPR036736">
    <property type="entry name" value="ACP-like_sf"/>
</dbReference>
<keyword evidence="3 7" id="KW-0597">Phosphoprotein</keyword>
<dbReference type="Pfam" id="PF00550">
    <property type="entry name" value="PP-binding"/>
    <property type="match status" value="1"/>
</dbReference>
<feature type="domain" description="Carrier" evidence="8">
    <location>
        <begin position="1"/>
        <end position="74"/>
    </location>
</feature>
<dbReference type="InterPro" id="IPR006162">
    <property type="entry name" value="Ppantetheine_attach_site"/>
</dbReference>
<keyword evidence="5 7" id="KW-0443">Lipid metabolism</keyword>
<comment type="function">
    <text evidence="7">Carrier of the growing fatty acid chain in fatty acid biosynthesis.</text>
</comment>
<protein>
    <recommendedName>
        <fullName evidence="7">Acyl carrier protein</fullName>
        <shortName evidence="7">ACP</shortName>
    </recommendedName>
</protein>
<comment type="PTM">
    <text evidence="7">4'-phosphopantetheine is transferred from CoA to a specific serine of apo-ACP by AcpS. This modification is essential for activity because fatty acids are bound in thioester linkage to the sulfhydryl of the prosthetic group.</text>
</comment>
<dbReference type="GO" id="GO:0016020">
    <property type="term" value="C:membrane"/>
    <property type="evidence" value="ECO:0007669"/>
    <property type="project" value="GOC"/>
</dbReference>
<comment type="similarity">
    <text evidence="7">Belongs to the acyl carrier protein (ACP) family.</text>
</comment>
<comment type="caution">
    <text evidence="9">The sequence shown here is derived from an EMBL/GenBank/DDBJ whole genome shotgun (WGS) entry which is preliminary data.</text>
</comment>
<organism evidence="9 10">
    <name type="scientific">Candidatus Faeciplasma avium</name>
    <dbReference type="NCBI Taxonomy" id="2840798"/>
    <lineage>
        <taxon>Bacteria</taxon>
        <taxon>Bacillati</taxon>
        <taxon>Bacillota</taxon>
        <taxon>Clostridia</taxon>
        <taxon>Eubacteriales</taxon>
        <taxon>Oscillospiraceae</taxon>
        <taxon>Oscillospiraceae incertae sedis</taxon>
        <taxon>Candidatus Faeciplasma</taxon>
    </lineage>
</organism>
<gene>
    <name evidence="7" type="primary">acpP</name>
    <name evidence="9" type="ORF">IAD28_06100</name>
</gene>
<evidence type="ECO:0000256" key="7">
    <source>
        <dbReference type="HAMAP-Rule" id="MF_01217"/>
    </source>
</evidence>
<dbReference type="GO" id="GO:0000036">
    <property type="term" value="F:acyl carrier activity"/>
    <property type="evidence" value="ECO:0007669"/>
    <property type="project" value="UniProtKB-UniRule"/>
</dbReference>
<evidence type="ECO:0000256" key="2">
    <source>
        <dbReference type="ARBA" id="ARBA00022516"/>
    </source>
</evidence>
<keyword evidence="1 7" id="KW-0596">Phosphopantetheine</keyword>
<dbReference type="GO" id="GO:0009245">
    <property type="term" value="P:lipid A biosynthetic process"/>
    <property type="evidence" value="ECO:0007669"/>
    <property type="project" value="TreeGrafter"/>
</dbReference>
<keyword evidence="7" id="KW-0963">Cytoplasm</keyword>
<dbReference type="PANTHER" id="PTHR20863">
    <property type="entry name" value="ACYL CARRIER PROTEIN"/>
    <property type="match status" value="1"/>
</dbReference>
<accession>A0A9D1NSE5</accession>
<dbReference type="PANTHER" id="PTHR20863:SF76">
    <property type="entry name" value="CARRIER DOMAIN-CONTAINING PROTEIN"/>
    <property type="match status" value="1"/>
</dbReference>
<evidence type="ECO:0000256" key="4">
    <source>
        <dbReference type="ARBA" id="ARBA00022832"/>
    </source>
</evidence>
<sequence length="74" mass="8344">MMYFDAIAEIVSERTGCDISTIKPESTFTELGIDSLDTVELLMSLEDKIGIEIELDQKVETIDDLDRFIQSKKG</sequence>
<keyword evidence="2 7" id="KW-0444">Lipid biosynthesis</keyword>
<dbReference type="Proteomes" id="UP000823960">
    <property type="component" value="Unassembled WGS sequence"/>
</dbReference>
<evidence type="ECO:0000259" key="8">
    <source>
        <dbReference type="PROSITE" id="PS50075"/>
    </source>
</evidence>
<dbReference type="AlphaFoldDB" id="A0A9D1NSE5"/>
<dbReference type="EMBL" id="DVOL01000088">
    <property type="protein sequence ID" value="HIV11244.1"/>
    <property type="molecule type" value="Genomic_DNA"/>
</dbReference>
<evidence type="ECO:0000256" key="6">
    <source>
        <dbReference type="ARBA" id="ARBA00023160"/>
    </source>
</evidence>
<keyword evidence="6 7" id="KW-0275">Fatty acid biosynthesis</keyword>